<keyword evidence="9" id="KW-1185">Reference proteome</keyword>
<dbReference type="PANTHER" id="PTHR23530:SF1">
    <property type="entry name" value="PERMEASE, MAJOR FACILITATOR SUPERFAMILY-RELATED"/>
    <property type="match status" value="1"/>
</dbReference>
<feature type="transmembrane region" description="Helical" evidence="6">
    <location>
        <begin position="241"/>
        <end position="260"/>
    </location>
</feature>
<dbReference type="InterPro" id="IPR053160">
    <property type="entry name" value="MFS_DHA3_Transporter"/>
</dbReference>
<dbReference type="RefSeq" id="WP_257443860.1">
    <property type="nucleotide sequence ID" value="NZ_JANIPJ010000003.1"/>
</dbReference>
<proteinExistence type="predicted"/>
<feature type="transmembrane region" description="Helical" evidence="6">
    <location>
        <begin position="159"/>
        <end position="178"/>
    </location>
</feature>
<feature type="transmembrane region" description="Helical" evidence="6">
    <location>
        <begin position="33"/>
        <end position="55"/>
    </location>
</feature>
<dbReference type="InterPro" id="IPR005829">
    <property type="entry name" value="Sugar_transporter_CS"/>
</dbReference>
<keyword evidence="4 6" id="KW-1133">Transmembrane helix</keyword>
<name>A0A9X2S7M9_9BACL</name>
<dbReference type="Proteomes" id="UP001141950">
    <property type="component" value="Unassembled WGS sequence"/>
</dbReference>
<evidence type="ECO:0000313" key="9">
    <source>
        <dbReference type="Proteomes" id="UP001141950"/>
    </source>
</evidence>
<dbReference type="InterPro" id="IPR020846">
    <property type="entry name" value="MFS_dom"/>
</dbReference>
<dbReference type="SUPFAM" id="SSF103473">
    <property type="entry name" value="MFS general substrate transporter"/>
    <property type="match status" value="1"/>
</dbReference>
<evidence type="ECO:0000256" key="4">
    <source>
        <dbReference type="ARBA" id="ARBA00022989"/>
    </source>
</evidence>
<feature type="transmembrane region" description="Helical" evidence="6">
    <location>
        <begin position="272"/>
        <end position="292"/>
    </location>
</feature>
<feature type="transmembrane region" description="Helical" evidence="6">
    <location>
        <begin position="362"/>
        <end position="381"/>
    </location>
</feature>
<organism evidence="8 9">
    <name type="scientific">Paenibacillus soyae</name>
    <dbReference type="NCBI Taxonomy" id="2969249"/>
    <lineage>
        <taxon>Bacteria</taxon>
        <taxon>Bacillati</taxon>
        <taxon>Bacillota</taxon>
        <taxon>Bacilli</taxon>
        <taxon>Bacillales</taxon>
        <taxon>Paenibacillaceae</taxon>
        <taxon>Paenibacillus</taxon>
    </lineage>
</organism>
<dbReference type="AlphaFoldDB" id="A0A9X2S7M9"/>
<feature type="domain" description="Major facilitator superfamily (MFS) profile" evidence="7">
    <location>
        <begin position="1"/>
        <end position="385"/>
    </location>
</feature>
<dbReference type="GO" id="GO:0005886">
    <property type="term" value="C:plasma membrane"/>
    <property type="evidence" value="ECO:0007669"/>
    <property type="project" value="UniProtKB-SubCell"/>
</dbReference>
<keyword evidence="2" id="KW-0813">Transport</keyword>
<dbReference type="PROSITE" id="PS00216">
    <property type="entry name" value="SUGAR_TRANSPORT_1"/>
    <property type="match status" value="1"/>
</dbReference>
<evidence type="ECO:0000256" key="2">
    <source>
        <dbReference type="ARBA" id="ARBA00022448"/>
    </source>
</evidence>
<feature type="transmembrane region" description="Helical" evidence="6">
    <location>
        <begin position="7"/>
        <end position="27"/>
    </location>
</feature>
<dbReference type="Pfam" id="PF07690">
    <property type="entry name" value="MFS_1"/>
    <property type="match status" value="1"/>
</dbReference>
<protein>
    <submittedName>
        <fullName evidence="8">MFS transporter</fullName>
    </submittedName>
</protein>
<dbReference type="InterPro" id="IPR011701">
    <property type="entry name" value="MFS"/>
</dbReference>
<evidence type="ECO:0000313" key="8">
    <source>
        <dbReference type="EMBL" id="MCR2803509.1"/>
    </source>
</evidence>
<reference evidence="8" key="1">
    <citation type="submission" date="2022-08" db="EMBL/GenBank/DDBJ databases">
        <title>The genomic sequence of strain Paenibacillus sp. SCIV0701.</title>
        <authorList>
            <person name="Zhao H."/>
        </authorList>
    </citation>
    <scope>NUCLEOTIDE SEQUENCE</scope>
    <source>
        <strain evidence="8">SCIV0701</strain>
    </source>
</reference>
<comment type="caution">
    <text evidence="8">The sequence shown here is derived from an EMBL/GenBank/DDBJ whole genome shotgun (WGS) entry which is preliminary data.</text>
</comment>
<comment type="subcellular location">
    <subcellularLocation>
        <location evidence="1">Cell membrane</location>
        <topology evidence="1">Multi-pass membrane protein</topology>
    </subcellularLocation>
</comment>
<feature type="transmembrane region" description="Helical" evidence="6">
    <location>
        <begin position="298"/>
        <end position="318"/>
    </location>
</feature>
<evidence type="ECO:0000259" key="7">
    <source>
        <dbReference type="PROSITE" id="PS50850"/>
    </source>
</evidence>
<dbReference type="PROSITE" id="PS50850">
    <property type="entry name" value="MFS"/>
    <property type="match status" value="1"/>
</dbReference>
<dbReference type="EMBL" id="JANIPJ010000003">
    <property type="protein sequence ID" value="MCR2803509.1"/>
    <property type="molecule type" value="Genomic_DNA"/>
</dbReference>
<accession>A0A9X2S7M9</accession>
<gene>
    <name evidence="8" type="ORF">NQZ67_06380</name>
</gene>
<evidence type="ECO:0000256" key="1">
    <source>
        <dbReference type="ARBA" id="ARBA00004651"/>
    </source>
</evidence>
<dbReference type="GO" id="GO:0022857">
    <property type="term" value="F:transmembrane transporter activity"/>
    <property type="evidence" value="ECO:0007669"/>
    <property type="project" value="InterPro"/>
</dbReference>
<feature type="transmembrane region" description="Helical" evidence="6">
    <location>
        <begin position="67"/>
        <end position="85"/>
    </location>
</feature>
<evidence type="ECO:0000256" key="6">
    <source>
        <dbReference type="SAM" id="Phobius"/>
    </source>
</evidence>
<keyword evidence="3 6" id="KW-0812">Transmembrane</keyword>
<evidence type="ECO:0000256" key="5">
    <source>
        <dbReference type="ARBA" id="ARBA00023136"/>
    </source>
</evidence>
<evidence type="ECO:0000256" key="3">
    <source>
        <dbReference type="ARBA" id="ARBA00022692"/>
    </source>
</evidence>
<dbReference type="Gene3D" id="1.20.1250.20">
    <property type="entry name" value="MFS general substrate transporter like domains"/>
    <property type="match status" value="1"/>
</dbReference>
<keyword evidence="5 6" id="KW-0472">Membrane</keyword>
<feature type="transmembrane region" description="Helical" evidence="6">
    <location>
        <begin position="135"/>
        <end position="153"/>
    </location>
</feature>
<feature type="transmembrane region" description="Helical" evidence="6">
    <location>
        <begin position="91"/>
        <end position="114"/>
    </location>
</feature>
<feature type="transmembrane region" description="Helical" evidence="6">
    <location>
        <begin position="339"/>
        <end position="356"/>
    </location>
</feature>
<feature type="transmembrane region" description="Helical" evidence="6">
    <location>
        <begin position="212"/>
        <end position="229"/>
    </location>
</feature>
<dbReference type="InterPro" id="IPR036259">
    <property type="entry name" value="MFS_trans_sf"/>
</dbReference>
<dbReference type="PANTHER" id="PTHR23530">
    <property type="entry name" value="TRANSPORT PROTEIN-RELATED"/>
    <property type="match status" value="1"/>
</dbReference>
<sequence>MPNLWKLYAIRFFYNLIPAYVIERLFWEERGMTIPMVVMTEILFAVTIVLLEVPTGIIADKWGRKRMIVLSACLGCLEFLILIFSTEFWHFALVVFLAAIGSSAASGAENALLYDSLLQDKSEARFEKYLGRLNAVDIVSTMLAALSGSLLAGKFGFEFNYWLSFGSMIVASVLTLLLKEPKLQAADEEEQAIPLRTYWTESIRFFRLNPSVYVVMMAGMAIGAAITYVDEFWQLYLERVHIPVAAFGLFSAGLFVIRLPGNLLAYKLKDRLSLRTIIVTVTLLSAAGYAYAAWAKDISGIAALFLVCLIAGIVEPLASGYLHHRIDSAMRATIDSFQSLLLNAALIVVGAGFGYFASKLDLVGGFAFLAAFCLAFAVYFVRSSNLEKAV</sequence>